<dbReference type="PROSITE" id="PS00134">
    <property type="entry name" value="TRYPSIN_HIS"/>
    <property type="match status" value="1"/>
</dbReference>
<evidence type="ECO:0000256" key="6">
    <source>
        <dbReference type="ARBA" id="ARBA00023157"/>
    </source>
</evidence>
<feature type="region of interest" description="Disordered" evidence="9">
    <location>
        <begin position="45"/>
        <end position="78"/>
    </location>
</feature>
<evidence type="ECO:0000256" key="8">
    <source>
        <dbReference type="RuleBase" id="RU363034"/>
    </source>
</evidence>
<organism evidence="12">
    <name type="scientific">Cacopsylla melanoneura</name>
    <dbReference type="NCBI Taxonomy" id="428564"/>
    <lineage>
        <taxon>Eukaryota</taxon>
        <taxon>Metazoa</taxon>
        <taxon>Ecdysozoa</taxon>
        <taxon>Arthropoda</taxon>
        <taxon>Hexapoda</taxon>
        <taxon>Insecta</taxon>
        <taxon>Pterygota</taxon>
        <taxon>Neoptera</taxon>
        <taxon>Paraneoptera</taxon>
        <taxon>Hemiptera</taxon>
        <taxon>Sternorrhyncha</taxon>
        <taxon>Psylloidea</taxon>
        <taxon>Psyllidae</taxon>
        <taxon>Psyllinae</taxon>
        <taxon>Cacopsylla</taxon>
    </lineage>
</organism>
<comment type="subcellular location">
    <subcellularLocation>
        <location evidence="1">Secreted</location>
    </subcellularLocation>
</comment>
<evidence type="ECO:0000256" key="2">
    <source>
        <dbReference type="ARBA" id="ARBA00022525"/>
    </source>
</evidence>
<feature type="domain" description="Peptidase S1" evidence="11">
    <location>
        <begin position="223"/>
        <end position="479"/>
    </location>
</feature>
<evidence type="ECO:0000259" key="11">
    <source>
        <dbReference type="PROSITE" id="PS50240"/>
    </source>
</evidence>
<keyword evidence="5 8" id="KW-0720">Serine protease</keyword>
<dbReference type="EMBL" id="HBUF01140483">
    <property type="protein sequence ID" value="CAG6646165.1"/>
    <property type="molecule type" value="Transcribed_RNA"/>
</dbReference>
<dbReference type="GO" id="GO:0005576">
    <property type="term" value="C:extracellular region"/>
    <property type="evidence" value="ECO:0007669"/>
    <property type="project" value="UniProtKB-SubCell"/>
</dbReference>
<keyword evidence="10" id="KW-0732">Signal</keyword>
<keyword evidence="6" id="KW-1015">Disulfide bond</keyword>
<dbReference type="EMBL" id="HBUF01140485">
    <property type="protein sequence ID" value="CAG6646167.1"/>
    <property type="molecule type" value="Transcribed_RNA"/>
</dbReference>
<dbReference type="InterPro" id="IPR001314">
    <property type="entry name" value="Peptidase_S1A"/>
</dbReference>
<dbReference type="SUPFAM" id="SSF50494">
    <property type="entry name" value="Trypsin-like serine proteases"/>
    <property type="match status" value="1"/>
</dbReference>
<evidence type="ECO:0000256" key="10">
    <source>
        <dbReference type="SAM" id="SignalP"/>
    </source>
</evidence>
<keyword evidence="4 8" id="KW-0378">Hydrolase</keyword>
<dbReference type="InterPro" id="IPR001254">
    <property type="entry name" value="Trypsin_dom"/>
</dbReference>
<sequence>MYCYCIIFNMLGLTFFLLGITFSNADTIEVVEIDLDKFLQQGLRHPQTPNRQQYYPQPARPFNPQTIQQHHHNPQQHNIQPSYPEPFGNIQKRSCNSFIRYRQPDYDDRPIWGSSGNAGEMSTRISPIEQRNTPPTRRSTRLNRQKCMEYCRPTNPTIHFPQRTVQSLTPATSSKTGSPIIFFGVQGGTDSKRNEFPHMNARIARTAPERKTIDPKLVEVFFVQGGVDSKKNEFPHMVAIGFRNVGSGITSWNNCGGTLISHWYIMTAAHCTDSELGSPALVRLGALNVNRNLPGQEVEDIGVAQVIAHPEYQGTRGDLSIYHDVALLRLERRVEFREGVQPACLYDEQEVNEREVVATGWGNLGFADAPSDVLQKVQLDIIPGQQCKDLLGTDATIPRGIQSQGQVCAGVLEGGRDTCSGDSGGPLQVNNTRTFRPGYSCGMEVIGITSFGKFCAEKNSPGVYTRVANYIPWIESVVWQNGD</sequence>
<dbReference type="InterPro" id="IPR051487">
    <property type="entry name" value="Ser/Thr_Proteases_Immune/Dev"/>
</dbReference>
<dbReference type="SMART" id="SM00020">
    <property type="entry name" value="Tryp_SPc"/>
    <property type="match status" value="1"/>
</dbReference>
<keyword evidence="3 8" id="KW-0645">Protease</keyword>
<feature type="signal peptide" evidence="10">
    <location>
        <begin position="1"/>
        <end position="25"/>
    </location>
</feature>
<dbReference type="CDD" id="cd00190">
    <property type="entry name" value="Tryp_SPc"/>
    <property type="match status" value="1"/>
</dbReference>
<comment type="similarity">
    <text evidence="7">Belongs to the peptidase S1 family. CLIP subfamily.</text>
</comment>
<dbReference type="PROSITE" id="PS50240">
    <property type="entry name" value="TRYPSIN_DOM"/>
    <property type="match status" value="1"/>
</dbReference>
<dbReference type="PANTHER" id="PTHR24256">
    <property type="entry name" value="TRYPTASE-RELATED"/>
    <property type="match status" value="1"/>
</dbReference>
<proteinExistence type="inferred from homology"/>
<dbReference type="InterPro" id="IPR033116">
    <property type="entry name" value="TRYPSIN_SER"/>
</dbReference>
<reference evidence="12" key="1">
    <citation type="submission" date="2021-05" db="EMBL/GenBank/DDBJ databases">
        <authorList>
            <person name="Alioto T."/>
            <person name="Alioto T."/>
            <person name="Gomez Garrido J."/>
        </authorList>
    </citation>
    <scope>NUCLEOTIDE SEQUENCE</scope>
</reference>
<evidence type="ECO:0000256" key="3">
    <source>
        <dbReference type="ARBA" id="ARBA00022670"/>
    </source>
</evidence>
<dbReference type="InterPro" id="IPR009003">
    <property type="entry name" value="Peptidase_S1_PA"/>
</dbReference>
<dbReference type="AlphaFoldDB" id="A0A8D8RCG8"/>
<dbReference type="PROSITE" id="PS00135">
    <property type="entry name" value="TRYPSIN_SER"/>
    <property type="match status" value="1"/>
</dbReference>
<dbReference type="Gene3D" id="2.40.10.10">
    <property type="entry name" value="Trypsin-like serine proteases"/>
    <property type="match status" value="1"/>
</dbReference>
<keyword evidence="2" id="KW-0964">Secreted</keyword>
<dbReference type="InterPro" id="IPR018114">
    <property type="entry name" value="TRYPSIN_HIS"/>
</dbReference>
<protein>
    <submittedName>
        <fullName evidence="12">Serine protease snake</fullName>
    </submittedName>
</protein>
<dbReference type="GO" id="GO:0016485">
    <property type="term" value="P:protein processing"/>
    <property type="evidence" value="ECO:0007669"/>
    <property type="project" value="UniProtKB-ARBA"/>
</dbReference>
<evidence type="ECO:0000256" key="1">
    <source>
        <dbReference type="ARBA" id="ARBA00004613"/>
    </source>
</evidence>
<evidence type="ECO:0000256" key="7">
    <source>
        <dbReference type="ARBA" id="ARBA00024195"/>
    </source>
</evidence>
<dbReference type="FunFam" id="2.40.10.10:FF:000047">
    <property type="entry name" value="Trypsin eta"/>
    <property type="match status" value="1"/>
</dbReference>
<dbReference type="GO" id="GO:0004252">
    <property type="term" value="F:serine-type endopeptidase activity"/>
    <property type="evidence" value="ECO:0007669"/>
    <property type="project" value="InterPro"/>
</dbReference>
<name>A0A8D8RCG8_9HEMI</name>
<evidence type="ECO:0000256" key="4">
    <source>
        <dbReference type="ARBA" id="ARBA00022801"/>
    </source>
</evidence>
<evidence type="ECO:0000256" key="5">
    <source>
        <dbReference type="ARBA" id="ARBA00022825"/>
    </source>
</evidence>
<dbReference type="InterPro" id="IPR043504">
    <property type="entry name" value="Peptidase_S1_PA_chymotrypsin"/>
</dbReference>
<feature type="chain" id="PRO_5033955707" evidence="10">
    <location>
        <begin position="26"/>
        <end position="483"/>
    </location>
</feature>
<dbReference type="PRINTS" id="PR00722">
    <property type="entry name" value="CHYMOTRYPSIN"/>
</dbReference>
<accession>A0A8D8RCG8</accession>
<dbReference type="Pfam" id="PF00089">
    <property type="entry name" value="Trypsin"/>
    <property type="match status" value="1"/>
</dbReference>
<evidence type="ECO:0000313" key="12">
    <source>
        <dbReference type="EMBL" id="CAG6646167.1"/>
    </source>
</evidence>
<evidence type="ECO:0000256" key="9">
    <source>
        <dbReference type="SAM" id="MobiDB-lite"/>
    </source>
</evidence>